<evidence type="ECO:0000313" key="2">
    <source>
        <dbReference type="Proteomes" id="UP001152523"/>
    </source>
</evidence>
<dbReference type="Pfam" id="PF14223">
    <property type="entry name" value="Retrotran_gag_2"/>
    <property type="match status" value="1"/>
</dbReference>
<comment type="caution">
    <text evidence="1">The sequence shown here is derived from an EMBL/GenBank/DDBJ whole genome shotgun (WGS) entry which is preliminary data.</text>
</comment>
<protein>
    <submittedName>
        <fullName evidence="1">Uncharacterized protein</fullName>
    </submittedName>
</protein>
<sequence>MAKTYLLQTIPNDIYILIDSMETAKEMWDEIKKLMIGTDLGIKTKKANILTAYDGFKALPGEALHETYNRFVQLINEMRKIKVVKSNMEMNIRF</sequence>
<organism evidence="1 2">
    <name type="scientific">Cuscuta epithymum</name>
    <dbReference type="NCBI Taxonomy" id="186058"/>
    <lineage>
        <taxon>Eukaryota</taxon>
        <taxon>Viridiplantae</taxon>
        <taxon>Streptophyta</taxon>
        <taxon>Embryophyta</taxon>
        <taxon>Tracheophyta</taxon>
        <taxon>Spermatophyta</taxon>
        <taxon>Magnoliopsida</taxon>
        <taxon>eudicotyledons</taxon>
        <taxon>Gunneridae</taxon>
        <taxon>Pentapetalae</taxon>
        <taxon>asterids</taxon>
        <taxon>lamiids</taxon>
        <taxon>Solanales</taxon>
        <taxon>Convolvulaceae</taxon>
        <taxon>Cuscuteae</taxon>
        <taxon>Cuscuta</taxon>
        <taxon>Cuscuta subgen. Cuscuta</taxon>
    </lineage>
</organism>
<dbReference type="AlphaFoldDB" id="A0AAV0D1D2"/>
<dbReference type="EMBL" id="CAMAPF010000064">
    <property type="protein sequence ID" value="CAH9090433.1"/>
    <property type="molecule type" value="Genomic_DNA"/>
</dbReference>
<name>A0AAV0D1D2_9ASTE</name>
<accession>A0AAV0D1D2</accession>
<proteinExistence type="predicted"/>
<evidence type="ECO:0000313" key="1">
    <source>
        <dbReference type="EMBL" id="CAH9090433.1"/>
    </source>
</evidence>
<dbReference type="Proteomes" id="UP001152523">
    <property type="component" value="Unassembled WGS sequence"/>
</dbReference>
<gene>
    <name evidence="1" type="ORF">CEPIT_LOCUS11259</name>
</gene>
<keyword evidence="2" id="KW-1185">Reference proteome</keyword>
<feature type="non-terminal residue" evidence="1">
    <location>
        <position position="94"/>
    </location>
</feature>
<reference evidence="1" key="1">
    <citation type="submission" date="2022-07" db="EMBL/GenBank/DDBJ databases">
        <authorList>
            <person name="Macas J."/>
            <person name="Novak P."/>
            <person name="Neumann P."/>
        </authorList>
    </citation>
    <scope>NUCLEOTIDE SEQUENCE</scope>
</reference>